<organism evidence="2 3">
    <name type="scientific">Geomesophilobacter sediminis</name>
    <dbReference type="NCBI Taxonomy" id="2798584"/>
    <lineage>
        <taxon>Bacteria</taxon>
        <taxon>Pseudomonadati</taxon>
        <taxon>Thermodesulfobacteriota</taxon>
        <taxon>Desulfuromonadia</taxon>
        <taxon>Geobacterales</taxon>
        <taxon>Geobacteraceae</taxon>
        <taxon>Geomesophilobacter</taxon>
    </lineage>
</organism>
<protein>
    <submittedName>
        <fullName evidence="2">AAA family ATPase</fullName>
    </submittedName>
</protein>
<dbReference type="Gene3D" id="3.40.50.300">
    <property type="entry name" value="P-loop containing nucleotide triphosphate hydrolases"/>
    <property type="match status" value="1"/>
</dbReference>
<dbReference type="SMART" id="SM00382">
    <property type="entry name" value="AAA"/>
    <property type="match status" value="1"/>
</dbReference>
<dbReference type="Pfam" id="PF13476">
    <property type="entry name" value="AAA_23"/>
    <property type="match status" value="1"/>
</dbReference>
<dbReference type="InterPro" id="IPR003593">
    <property type="entry name" value="AAA+_ATPase"/>
</dbReference>
<evidence type="ECO:0000313" key="3">
    <source>
        <dbReference type="Proteomes" id="UP000636888"/>
    </source>
</evidence>
<evidence type="ECO:0000259" key="1">
    <source>
        <dbReference type="SMART" id="SM00382"/>
    </source>
</evidence>
<comment type="caution">
    <text evidence="2">The sequence shown here is derived from an EMBL/GenBank/DDBJ whole genome shotgun (WGS) entry which is preliminary data.</text>
</comment>
<dbReference type="InterPro" id="IPR003959">
    <property type="entry name" value="ATPase_AAA_core"/>
</dbReference>
<accession>A0A8J7M3N9</accession>
<dbReference type="PANTHER" id="PTHR43581:SF2">
    <property type="entry name" value="EXCINUCLEASE ATPASE SUBUNIT"/>
    <property type="match status" value="1"/>
</dbReference>
<dbReference type="InterPro" id="IPR027417">
    <property type="entry name" value="P-loop_NTPase"/>
</dbReference>
<dbReference type="InterPro" id="IPR038729">
    <property type="entry name" value="Rad50/SbcC_AAA"/>
</dbReference>
<feature type="domain" description="AAA+ ATPase" evidence="1">
    <location>
        <begin position="22"/>
        <end position="364"/>
    </location>
</feature>
<dbReference type="PANTHER" id="PTHR43581">
    <property type="entry name" value="ATP/GTP PHOSPHATASE"/>
    <property type="match status" value="1"/>
</dbReference>
<sequence length="441" mass="50561">MRIDRLHLKNFRCYDDMEFAFSPQFNLIVGENGAGKTAVLNGLAVAMGSWFLGIRGYDSRHIQDNDIRRIVRFVDKKFLQSPQFPVSVSAVGSIAGRTLAWERTLEGPGGRTTQKKAGKIKAIAEEFESKVMKGEEVILPVISFYGAGRLWNEPKDTRSIIEKYKIRRVAPQDFATDIKDDNDVDYFSHRFTGYHYSVDDRCSPKDLLRWMRHERRIEIDEEEQSSSFRMVLSAIQSCLPENEKVRYSIKHGSLMITMKDKSIVPFHYLSDGYKNIIALVGDIAYKISQLNPRLGAEALHRTPGIVLIDELDEHLHPKWQRRVVSDLRRTFKAVQFFGATHSPQIIGEVASEEVTMLKNHRPVLPSQSFGMDSNWILQVLMGADEQDPDIKEELHVVHKLISDKKLVEADKMIYELRQRIGNNEALQRAASTVERVRVFGR</sequence>
<dbReference type="SUPFAM" id="SSF52540">
    <property type="entry name" value="P-loop containing nucleoside triphosphate hydrolases"/>
    <property type="match status" value="1"/>
</dbReference>
<reference evidence="2" key="1">
    <citation type="submission" date="2020-12" db="EMBL/GenBank/DDBJ databases">
        <title>Geomonas sp. Red875, isolated from river sediment.</title>
        <authorList>
            <person name="Xu Z."/>
            <person name="Zhang Z."/>
            <person name="Masuda Y."/>
            <person name="Itoh H."/>
            <person name="Senoo K."/>
        </authorList>
    </citation>
    <scope>NUCLEOTIDE SEQUENCE</scope>
    <source>
        <strain evidence="2">Red875</strain>
    </source>
</reference>
<dbReference type="Pfam" id="PF13304">
    <property type="entry name" value="AAA_21"/>
    <property type="match status" value="1"/>
</dbReference>
<evidence type="ECO:0000313" key="2">
    <source>
        <dbReference type="EMBL" id="MBJ6727578.1"/>
    </source>
</evidence>
<dbReference type="AlphaFoldDB" id="A0A8J7M3N9"/>
<keyword evidence="3" id="KW-1185">Reference proteome</keyword>
<dbReference type="Proteomes" id="UP000636888">
    <property type="component" value="Unassembled WGS sequence"/>
</dbReference>
<dbReference type="EMBL" id="JAEMHM010000025">
    <property type="protein sequence ID" value="MBJ6727578.1"/>
    <property type="molecule type" value="Genomic_DNA"/>
</dbReference>
<gene>
    <name evidence="2" type="ORF">JFN93_22920</name>
</gene>
<dbReference type="GO" id="GO:0006302">
    <property type="term" value="P:double-strand break repair"/>
    <property type="evidence" value="ECO:0007669"/>
    <property type="project" value="InterPro"/>
</dbReference>
<proteinExistence type="predicted"/>
<dbReference type="RefSeq" id="WP_199386714.1">
    <property type="nucleotide sequence ID" value="NZ_JAEMHM010000025.1"/>
</dbReference>
<dbReference type="GO" id="GO:0016887">
    <property type="term" value="F:ATP hydrolysis activity"/>
    <property type="evidence" value="ECO:0007669"/>
    <property type="project" value="InterPro"/>
</dbReference>
<dbReference type="InterPro" id="IPR051396">
    <property type="entry name" value="Bact_Antivir_Def_Nuclease"/>
</dbReference>
<name>A0A8J7M3N9_9BACT</name>